<accession>A0A2C6L8D0</accession>
<dbReference type="RefSeq" id="XP_067925168.1">
    <property type="nucleotide sequence ID" value="XM_068062871.1"/>
</dbReference>
<evidence type="ECO:0000259" key="3">
    <source>
        <dbReference type="SMART" id="SM00198"/>
    </source>
</evidence>
<name>A0A2C6L8D0_9APIC</name>
<evidence type="ECO:0000256" key="1">
    <source>
        <dbReference type="SAM" id="MobiDB-lite"/>
    </source>
</evidence>
<dbReference type="OrthoDB" id="333320at2759"/>
<feature type="compositionally biased region" description="Acidic residues" evidence="1">
    <location>
        <begin position="100"/>
        <end position="110"/>
    </location>
</feature>
<reference evidence="4 5" key="1">
    <citation type="journal article" date="2017" name="Int. J. Parasitol.">
        <title>The genome of the protozoan parasite Cystoisospora suis and a reverse vaccinology approach to identify vaccine candidates.</title>
        <authorList>
            <person name="Palmieri N."/>
            <person name="Shrestha A."/>
            <person name="Ruttkowski B."/>
            <person name="Beck T."/>
            <person name="Vogl C."/>
            <person name="Tomley F."/>
            <person name="Blake D.P."/>
            <person name="Joachim A."/>
        </authorList>
    </citation>
    <scope>NUCLEOTIDE SEQUENCE [LARGE SCALE GENOMIC DNA]</scope>
    <source>
        <strain evidence="4 5">Wien I</strain>
    </source>
</reference>
<keyword evidence="5" id="KW-1185">Reference proteome</keyword>
<gene>
    <name evidence="4" type="ORF">CSUI_002672</name>
</gene>
<proteinExistence type="predicted"/>
<feature type="chain" id="PRO_5012654620" evidence="2">
    <location>
        <begin position="32"/>
        <end position="324"/>
    </location>
</feature>
<feature type="domain" description="SCP" evidence="3">
    <location>
        <begin position="174"/>
        <end position="286"/>
    </location>
</feature>
<dbReference type="InterPro" id="IPR035940">
    <property type="entry name" value="CAP_sf"/>
</dbReference>
<dbReference type="InterPro" id="IPR014044">
    <property type="entry name" value="CAP_dom"/>
</dbReference>
<protein>
    <submittedName>
        <fullName evidence="4">Ap2 domain transcription factor ap2x-6</fullName>
    </submittedName>
</protein>
<feature type="signal peptide" evidence="2">
    <location>
        <begin position="1"/>
        <end position="31"/>
    </location>
</feature>
<dbReference type="Proteomes" id="UP000221165">
    <property type="component" value="Unassembled WGS sequence"/>
</dbReference>
<comment type="caution">
    <text evidence="4">The sequence shown here is derived from an EMBL/GenBank/DDBJ whole genome shotgun (WGS) entry which is preliminary data.</text>
</comment>
<dbReference type="VEuPathDB" id="ToxoDB:CSUI_002672"/>
<feature type="compositionally biased region" description="Polar residues" evidence="1">
    <location>
        <begin position="114"/>
        <end position="129"/>
    </location>
</feature>
<dbReference type="EMBL" id="MIGC01001099">
    <property type="protein sequence ID" value="PHJ23493.1"/>
    <property type="molecule type" value="Genomic_DNA"/>
</dbReference>
<dbReference type="AlphaFoldDB" id="A0A2C6L8D0"/>
<evidence type="ECO:0000256" key="2">
    <source>
        <dbReference type="SAM" id="SignalP"/>
    </source>
</evidence>
<dbReference type="SMART" id="SM00198">
    <property type="entry name" value="SCP"/>
    <property type="match status" value="1"/>
</dbReference>
<dbReference type="GeneID" id="94426082"/>
<evidence type="ECO:0000313" key="4">
    <source>
        <dbReference type="EMBL" id="PHJ23493.1"/>
    </source>
</evidence>
<feature type="compositionally biased region" description="Basic and acidic residues" evidence="1">
    <location>
        <begin position="89"/>
        <end position="99"/>
    </location>
</feature>
<evidence type="ECO:0000313" key="5">
    <source>
        <dbReference type="Proteomes" id="UP000221165"/>
    </source>
</evidence>
<sequence length="324" mass="36189">MGGTITEARSHVPVRYLLFCGLILAVLLVDGAPDVKEGAKQQAKPPAVVGDDGSRDAIAREDTSASGEVNVETEVKHHEAAVESLLGAEKTEEKRSPEREDLESEGEAADGTEPSASSEQRPPASTEQQLPEDEAPVEPQAPYVEAISAECLRYHNLFRVDQLLEPLPHLQNHPGMDEYVTALLRRSVEAGCRHFDMPSNTPFGANFYATSAEKPTCMGATHLWYRGIDNFHGRYPGSGWQNAGANQFIQMMWAHTEYLACARTRACSQSMNQLLCLYYPGGNVTNEKPFSEPMWKELLERHQRWKRYDEPGGRRDRRPRTHQS</sequence>
<dbReference type="Gene3D" id="3.40.33.10">
    <property type="entry name" value="CAP"/>
    <property type="match status" value="1"/>
</dbReference>
<organism evidence="4 5">
    <name type="scientific">Cystoisospora suis</name>
    <dbReference type="NCBI Taxonomy" id="483139"/>
    <lineage>
        <taxon>Eukaryota</taxon>
        <taxon>Sar</taxon>
        <taxon>Alveolata</taxon>
        <taxon>Apicomplexa</taxon>
        <taxon>Conoidasida</taxon>
        <taxon>Coccidia</taxon>
        <taxon>Eucoccidiorida</taxon>
        <taxon>Eimeriorina</taxon>
        <taxon>Sarcocystidae</taxon>
        <taxon>Cystoisospora</taxon>
    </lineage>
</organism>
<feature type="region of interest" description="Disordered" evidence="1">
    <location>
        <begin position="83"/>
        <end position="137"/>
    </location>
</feature>
<dbReference type="SUPFAM" id="SSF55797">
    <property type="entry name" value="PR-1-like"/>
    <property type="match status" value="1"/>
</dbReference>
<keyword evidence="2" id="KW-0732">Signal</keyword>